<dbReference type="InterPro" id="IPR029063">
    <property type="entry name" value="SAM-dependent_MTases_sf"/>
</dbReference>
<name>A0A8J5XQV1_DIALT</name>
<dbReference type="EMBL" id="JAGTXO010000015">
    <property type="protein sequence ID" value="KAG8463795.1"/>
    <property type="molecule type" value="Genomic_DNA"/>
</dbReference>
<dbReference type="InterPro" id="IPR038578">
    <property type="entry name" value="GT29-like_sf"/>
</dbReference>
<dbReference type="Gene3D" id="3.40.50.150">
    <property type="entry name" value="Vaccinia Virus protein VP39"/>
    <property type="match status" value="1"/>
</dbReference>
<feature type="signal peptide" evidence="11">
    <location>
        <begin position="1"/>
        <end position="23"/>
    </location>
</feature>
<evidence type="ECO:0000313" key="13">
    <source>
        <dbReference type="Proteomes" id="UP000751190"/>
    </source>
</evidence>
<evidence type="ECO:0000256" key="11">
    <source>
        <dbReference type="SAM" id="SignalP"/>
    </source>
</evidence>
<protein>
    <submittedName>
        <fullName evidence="12">Uncharacterized protein</fullName>
    </submittedName>
</protein>
<dbReference type="Gene3D" id="3.90.1480.20">
    <property type="entry name" value="Glycosyl transferase family 29"/>
    <property type="match status" value="1"/>
</dbReference>
<dbReference type="GO" id="GO:0000139">
    <property type="term" value="C:Golgi membrane"/>
    <property type="evidence" value="ECO:0007669"/>
    <property type="project" value="UniProtKB-SubCell"/>
</dbReference>
<dbReference type="InterPro" id="IPR050943">
    <property type="entry name" value="Glycosyltr_29_Sialyltrsf"/>
</dbReference>
<keyword evidence="13" id="KW-1185">Reference proteome</keyword>
<dbReference type="OrthoDB" id="10264956at2759"/>
<evidence type="ECO:0000256" key="7">
    <source>
        <dbReference type="ARBA" id="ARBA00022989"/>
    </source>
</evidence>
<accession>A0A8J5XQV1</accession>
<evidence type="ECO:0000256" key="10">
    <source>
        <dbReference type="ARBA" id="ARBA00023180"/>
    </source>
</evidence>
<comment type="caution">
    <text evidence="12">The sequence shown here is derived from an EMBL/GenBank/DDBJ whole genome shotgun (WGS) entry which is preliminary data.</text>
</comment>
<keyword evidence="7" id="KW-1133">Transmembrane helix</keyword>
<dbReference type="GO" id="GO:0003828">
    <property type="term" value="F:alpha-N-acetylneuraminate alpha-2,8-sialyltransferase activity"/>
    <property type="evidence" value="ECO:0007669"/>
    <property type="project" value="TreeGrafter"/>
</dbReference>
<evidence type="ECO:0000256" key="9">
    <source>
        <dbReference type="ARBA" id="ARBA00023136"/>
    </source>
</evidence>
<sequence>MRWPACGRLAGALLLATPEALHARCPRDALVQDAQQKLLCAARPPWGLEQVCREAGMREFLRSRAYPPGCGYGSCAVVGAGGTLLGARLGAHIDSHDAVIRINVAPDGARINLRALGAGGAERTRVAWRADLGVRTDWRVMNIDAFRLLPWYPKKWLRPPRGTGSHVDMSSAPASPRVAFYCQNPRITGRCAGWSLRTILGSGAEAYMINPLLLGRYNKAFFARAAHHSALTTGMAAIAFARAVCNQTHIYGFGDGSSCPSTCYHYYEPCDGSRPEPTRHTQSEVFGSDSTGGMHNFSVQAAALLRLASAGEIVPHWGASRARARARRQLIRPQWSMSAPLPAATPGAALGPSAVDGAAAAHTQLPSPRELERRFGFVGAGVQGAQHEPEPSAGGSVRCACAHCAAWAEFIARGAPDGSRQYEVFTRTLVAGLASALLALRAALRDELPDGRELRVLELGAGSGRLAHLLREELALRAPAGDDVGVCLIASDIAQPMAKQSSARRDYPVLHADHRQALLRCSPDVVLACWMPLGADWTAVIRQTHTVHAFVLVGDTTGALCGDPVKTWARARRGTSADANAAVLPARLNGWAVRELAALSAAQLCMADEPWLCARHSRTVLVVREERVLSGRAARALLAPLLGPLASPDGS</sequence>
<keyword evidence="8" id="KW-0333">Golgi apparatus</keyword>
<gene>
    <name evidence="12" type="ORF">KFE25_004068</name>
</gene>
<keyword evidence="9" id="KW-0472">Membrane</keyword>
<dbReference type="AlphaFoldDB" id="A0A8J5XQV1"/>
<comment type="similarity">
    <text evidence="2">Belongs to the glycosyltransferase 29 family.</text>
</comment>
<keyword evidence="5" id="KW-0812">Transmembrane</keyword>
<keyword evidence="3" id="KW-0328">Glycosyltransferase</keyword>
<organism evidence="12 13">
    <name type="scientific">Diacronema lutheri</name>
    <name type="common">Unicellular marine alga</name>
    <name type="synonym">Monochrysis lutheri</name>
    <dbReference type="NCBI Taxonomy" id="2081491"/>
    <lineage>
        <taxon>Eukaryota</taxon>
        <taxon>Haptista</taxon>
        <taxon>Haptophyta</taxon>
        <taxon>Pavlovophyceae</taxon>
        <taxon>Pavlovales</taxon>
        <taxon>Pavlovaceae</taxon>
        <taxon>Diacronema</taxon>
    </lineage>
</organism>
<evidence type="ECO:0000256" key="1">
    <source>
        <dbReference type="ARBA" id="ARBA00004323"/>
    </source>
</evidence>
<evidence type="ECO:0000256" key="5">
    <source>
        <dbReference type="ARBA" id="ARBA00022692"/>
    </source>
</evidence>
<evidence type="ECO:0000256" key="8">
    <source>
        <dbReference type="ARBA" id="ARBA00023034"/>
    </source>
</evidence>
<comment type="subcellular location">
    <subcellularLocation>
        <location evidence="1">Golgi apparatus membrane</location>
        <topology evidence="1">Single-pass type II membrane protein</topology>
    </subcellularLocation>
</comment>
<dbReference type="SUPFAM" id="SSF53335">
    <property type="entry name" value="S-adenosyl-L-methionine-dependent methyltransferases"/>
    <property type="match status" value="1"/>
</dbReference>
<dbReference type="PANTHER" id="PTHR11987">
    <property type="entry name" value="ALPHA-2,8-SIALYLTRANSFERASE"/>
    <property type="match status" value="1"/>
</dbReference>
<proteinExistence type="inferred from homology"/>
<keyword evidence="10" id="KW-0325">Glycoprotein</keyword>
<dbReference type="GO" id="GO:0009311">
    <property type="term" value="P:oligosaccharide metabolic process"/>
    <property type="evidence" value="ECO:0007669"/>
    <property type="project" value="TreeGrafter"/>
</dbReference>
<evidence type="ECO:0000256" key="6">
    <source>
        <dbReference type="ARBA" id="ARBA00022968"/>
    </source>
</evidence>
<dbReference type="PANTHER" id="PTHR11987:SF53">
    <property type="entry name" value="ALPHA-2,8-SIALYLTRANSFERASE 8F-LIKE"/>
    <property type="match status" value="1"/>
</dbReference>
<keyword evidence="11" id="KW-0732">Signal</keyword>
<evidence type="ECO:0000256" key="2">
    <source>
        <dbReference type="ARBA" id="ARBA00006003"/>
    </source>
</evidence>
<evidence type="ECO:0000313" key="12">
    <source>
        <dbReference type="EMBL" id="KAG8463795.1"/>
    </source>
</evidence>
<keyword evidence="4" id="KW-0808">Transferase</keyword>
<evidence type="ECO:0000256" key="3">
    <source>
        <dbReference type="ARBA" id="ARBA00022676"/>
    </source>
</evidence>
<dbReference type="Proteomes" id="UP000751190">
    <property type="component" value="Unassembled WGS sequence"/>
</dbReference>
<dbReference type="GO" id="GO:0006491">
    <property type="term" value="P:N-glycan processing"/>
    <property type="evidence" value="ECO:0007669"/>
    <property type="project" value="TreeGrafter"/>
</dbReference>
<dbReference type="InterPro" id="IPR001675">
    <property type="entry name" value="Glyco_trans_29"/>
</dbReference>
<dbReference type="Pfam" id="PF00777">
    <property type="entry name" value="Glyco_transf_29"/>
    <property type="match status" value="2"/>
</dbReference>
<evidence type="ECO:0000256" key="4">
    <source>
        <dbReference type="ARBA" id="ARBA00022679"/>
    </source>
</evidence>
<feature type="chain" id="PRO_5035193283" evidence="11">
    <location>
        <begin position="24"/>
        <end position="651"/>
    </location>
</feature>
<keyword evidence="6" id="KW-0735">Signal-anchor</keyword>
<reference evidence="12" key="1">
    <citation type="submission" date="2021-05" db="EMBL/GenBank/DDBJ databases">
        <title>The genome of the haptophyte Pavlova lutheri (Diacronema luteri, Pavlovales) - a model for lipid biosynthesis in eukaryotic algae.</title>
        <authorList>
            <person name="Hulatt C.J."/>
            <person name="Posewitz M.C."/>
        </authorList>
    </citation>
    <scope>NUCLEOTIDE SEQUENCE</scope>
    <source>
        <strain evidence="12">NIVA-4/92</strain>
    </source>
</reference>